<gene>
    <name evidence="2" type="ORF">HGMM_F36B04C17</name>
</gene>
<dbReference type="InterPro" id="IPR041049">
    <property type="entry name" value="DUF5615"/>
</dbReference>
<dbReference type="AlphaFoldDB" id="H5SJH8"/>
<dbReference type="EMBL" id="AP011743">
    <property type="protein sequence ID" value="BAL56314.1"/>
    <property type="molecule type" value="Genomic_DNA"/>
</dbReference>
<protein>
    <submittedName>
        <fullName evidence="2">Hypothetical conserved protein</fullName>
    </submittedName>
</protein>
<proteinExistence type="predicted"/>
<organism evidence="2">
    <name type="scientific">uncultured Acetothermia bacterium</name>
    <dbReference type="NCBI Taxonomy" id="236499"/>
    <lineage>
        <taxon>Bacteria</taxon>
        <taxon>Candidatus Bipolaricaulota</taxon>
        <taxon>environmental samples</taxon>
    </lineage>
</organism>
<dbReference type="Pfam" id="PF18480">
    <property type="entry name" value="DUF5615"/>
    <property type="match status" value="1"/>
</dbReference>
<reference evidence="2" key="2">
    <citation type="journal article" date="2012" name="PLoS ONE">
        <title>A Deeply Branching Thermophilic Bacterium with an Ancient Acetyl-CoA Pathway Dominates a Subsurface Ecosystem.</title>
        <authorList>
            <person name="Takami H."/>
            <person name="Noguchi H."/>
            <person name="Takaki Y."/>
            <person name="Uchiyama I."/>
            <person name="Toyoda A."/>
            <person name="Nishi S."/>
            <person name="Chee G.-J."/>
            <person name="Arai W."/>
            <person name="Nunoura T."/>
            <person name="Itoh T."/>
            <person name="Hattori M."/>
            <person name="Takai K."/>
        </authorList>
    </citation>
    <scope>NUCLEOTIDE SEQUENCE</scope>
</reference>
<name>H5SJH8_9BACT</name>
<reference evidence="2" key="1">
    <citation type="journal article" date="2005" name="Environ. Microbiol.">
        <title>Genetic and functional properties of uncultivated thermophilic crenarchaeotes from a subsurface gold mine as revealed by analysis of genome fragments.</title>
        <authorList>
            <person name="Nunoura T."/>
            <person name="Hirayama H."/>
            <person name="Takami H."/>
            <person name="Oida H."/>
            <person name="Nishi S."/>
            <person name="Shimamura S."/>
            <person name="Suzuki Y."/>
            <person name="Inagaki F."/>
            <person name="Takai K."/>
            <person name="Nealson K.H."/>
            <person name="Horikoshi K."/>
        </authorList>
    </citation>
    <scope>NUCLEOTIDE SEQUENCE</scope>
</reference>
<evidence type="ECO:0000259" key="1">
    <source>
        <dbReference type="Pfam" id="PF18480"/>
    </source>
</evidence>
<accession>H5SJH8</accession>
<sequence>MKEQLFVKLYLDEMIPTDLARLLRQYSYDVITAQEAGMLGKADSEHLEYASAQDRALLTFNIRDFAKLHKTWLTEGKHHAGIIISPELEMRRFSELLRLCLKLLDQALPEELADRLCYLQEFA</sequence>
<feature type="domain" description="DUF5615" evidence="1">
    <location>
        <begin position="8"/>
        <end position="111"/>
    </location>
</feature>
<evidence type="ECO:0000313" key="2">
    <source>
        <dbReference type="EMBL" id="BAL56314.1"/>
    </source>
</evidence>